<dbReference type="AlphaFoldDB" id="A0A8H7U6Z0"/>
<dbReference type="Pfam" id="PF11968">
    <property type="entry name" value="Bmt2"/>
    <property type="match status" value="1"/>
</dbReference>
<evidence type="ECO:0000256" key="4">
    <source>
        <dbReference type="HAMAP-Rule" id="MF_03044"/>
    </source>
</evidence>
<keyword evidence="3 4" id="KW-0949">S-adenosyl-L-methionine</keyword>
<dbReference type="GO" id="GO:0016433">
    <property type="term" value="F:rRNA (adenine) methyltransferase activity"/>
    <property type="evidence" value="ECO:0007669"/>
    <property type="project" value="UniProtKB-UniRule"/>
</dbReference>
<dbReference type="PANTHER" id="PTHR21008:SF1">
    <property type="entry name" value="25S RRNA (ADENINE(2142)-N(1))-METHYLTRANSFERASE"/>
    <property type="match status" value="1"/>
</dbReference>
<evidence type="ECO:0000256" key="1">
    <source>
        <dbReference type="ARBA" id="ARBA00022603"/>
    </source>
</evidence>
<evidence type="ECO:0000313" key="7">
    <source>
        <dbReference type="Proteomes" id="UP000639403"/>
    </source>
</evidence>
<evidence type="ECO:0000256" key="3">
    <source>
        <dbReference type="ARBA" id="ARBA00022691"/>
    </source>
</evidence>
<evidence type="ECO:0000313" key="6">
    <source>
        <dbReference type="EMBL" id="KAF9821704.1"/>
    </source>
</evidence>
<proteinExistence type="inferred from homology"/>
<sequence length="282" mass="31042">MPKARKNTRKAPITRGEAAAPAGSSSNPAATRAVIRRFHVLLKRKTQLEKALGDAHTAQALADVEHEIESLGGLKVYQRMSTIGQGSDRGGGSEKVFVGWLQDIGVAGSAQAEKKRLRLLEVGALKPDNYASCSAWIEATPIDLRSNHPAIKEQDFLLMNEEENCAQWDSISLSLVLNFVPDARDRGKMLRMAHSMLRPGGYMFLALPLPCIMNSRYLTSDHLEALLQTVGLSVVKTRWKEGGKMAYWLLSRSQPGDATATKTYSKKIVLRSGKRNNFAILL</sequence>
<feature type="binding site" evidence="4">
    <location>
        <position position="123"/>
    </location>
    <ligand>
        <name>S-adenosyl-L-methionine</name>
        <dbReference type="ChEBI" id="CHEBI:59789"/>
    </ligand>
</feature>
<comment type="subcellular location">
    <subcellularLocation>
        <location evidence="4">Nucleus</location>
        <location evidence="4">Nucleolus</location>
    </subcellularLocation>
</comment>
<keyword evidence="4" id="KW-0539">Nucleus</keyword>
<dbReference type="EC" id="2.1.1.-" evidence="4"/>
<gene>
    <name evidence="6" type="ORF">IEO21_00550</name>
</gene>
<organism evidence="6 7">
    <name type="scientific">Rhodonia placenta</name>
    <dbReference type="NCBI Taxonomy" id="104341"/>
    <lineage>
        <taxon>Eukaryota</taxon>
        <taxon>Fungi</taxon>
        <taxon>Dikarya</taxon>
        <taxon>Basidiomycota</taxon>
        <taxon>Agaricomycotina</taxon>
        <taxon>Agaricomycetes</taxon>
        <taxon>Polyporales</taxon>
        <taxon>Adustoporiaceae</taxon>
        <taxon>Rhodonia</taxon>
    </lineage>
</organism>
<evidence type="ECO:0000256" key="2">
    <source>
        <dbReference type="ARBA" id="ARBA00022679"/>
    </source>
</evidence>
<dbReference type="InterPro" id="IPR021867">
    <property type="entry name" value="Bmt2/SAMTOR"/>
</dbReference>
<evidence type="ECO:0000256" key="5">
    <source>
        <dbReference type="SAM" id="MobiDB-lite"/>
    </source>
</evidence>
<protein>
    <recommendedName>
        <fullName evidence="4">25S rRNA adenine-N(1) methyltransferase</fullName>
        <ecNumber evidence="4">2.1.1.-</ecNumber>
    </recommendedName>
</protein>
<dbReference type="InterPro" id="IPR029063">
    <property type="entry name" value="SAM-dependent_MTases_sf"/>
</dbReference>
<dbReference type="HAMAP" id="MF_03044">
    <property type="entry name" value="BMT2"/>
    <property type="match status" value="1"/>
</dbReference>
<comment type="similarity">
    <text evidence="4">Belongs to the BMT2 family.</text>
</comment>
<feature type="compositionally biased region" description="Low complexity" evidence="5">
    <location>
        <begin position="18"/>
        <end position="29"/>
    </location>
</feature>
<accession>A0A8H7U6Z0</accession>
<reference evidence="6" key="2">
    <citation type="journal article" name="Front. Microbiol.">
        <title>Degradative Capacity of Two Strains of Rhodonia placenta: From Phenotype to Genotype.</title>
        <authorList>
            <person name="Kolle M."/>
            <person name="Horta M.A.C."/>
            <person name="Nowrousian M."/>
            <person name="Ohm R.A."/>
            <person name="Benz J.P."/>
            <person name="Pilgard A."/>
        </authorList>
    </citation>
    <scope>NUCLEOTIDE SEQUENCE</scope>
    <source>
        <strain evidence="6">FPRL280</strain>
    </source>
</reference>
<comment type="function">
    <text evidence="4">S-adenosyl-L-methionine-dependent methyltransferase that specifically methylates the N(1) position of an adenine present in helix 65 in 25S rRNA.</text>
</comment>
<comment type="caution">
    <text evidence="6">The sequence shown here is derived from an EMBL/GenBank/DDBJ whole genome shotgun (WGS) entry which is preliminary data.</text>
</comment>
<keyword evidence="2 4" id="KW-0808">Transferase</keyword>
<dbReference type="Gene3D" id="3.40.50.150">
    <property type="entry name" value="Vaccinia Virus protein VP39"/>
    <property type="match status" value="1"/>
</dbReference>
<feature type="binding site" evidence="4">
    <location>
        <position position="143"/>
    </location>
    <ligand>
        <name>S-adenosyl-L-methionine</name>
        <dbReference type="ChEBI" id="CHEBI:59789"/>
    </ligand>
</feature>
<reference evidence="6" key="1">
    <citation type="submission" date="2020-11" db="EMBL/GenBank/DDBJ databases">
        <authorList>
            <person name="Koelle M."/>
            <person name="Horta M.A.C."/>
            <person name="Nowrousian M."/>
            <person name="Ohm R.A."/>
            <person name="Benz P."/>
            <person name="Pilgard A."/>
        </authorList>
    </citation>
    <scope>NUCLEOTIDE SEQUENCE</scope>
    <source>
        <strain evidence="6">FPRL280</strain>
    </source>
</reference>
<name>A0A8H7U6Z0_9APHY</name>
<dbReference type="PANTHER" id="PTHR21008">
    <property type="entry name" value="S-ADENOSYLMETHIONINE SENSOR UPSTREAM OF MTORC1-RELATED"/>
    <property type="match status" value="1"/>
</dbReference>
<dbReference type="EMBL" id="JADOXO010000003">
    <property type="protein sequence ID" value="KAF9821704.1"/>
    <property type="molecule type" value="Genomic_DNA"/>
</dbReference>
<feature type="region of interest" description="Disordered" evidence="5">
    <location>
        <begin position="1"/>
        <end position="29"/>
    </location>
</feature>
<dbReference type="GO" id="GO:0005730">
    <property type="term" value="C:nucleolus"/>
    <property type="evidence" value="ECO:0007669"/>
    <property type="project" value="UniProtKB-SubCell"/>
</dbReference>
<dbReference type="SUPFAM" id="SSF53335">
    <property type="entry name" value="S-adenosyl-L-methionine-dependent methyltransferases"/>
    <property type="match status" value="1"/>
</dbReference>
<keyword evidence="1 4" id="KW-0489">Methyltransferase</keyword>
<dbReference type="Proteomes" id="UP000639403">
    <property type="component" value="Unassembled WGS sequence"/>
</dbReference>